<gene>
    <name evidence="9" type="ORF">BTO28_03655</name>
</gene>
<evidence type="ECO:0000256" key="2">
    <source>
        <dbReference type="ARBA" id="ARBA00022448"/>
    </source>
</evidence>
<feature type="transmembrane region" description="Helical" evidence="8">
    <location>
        <begin position="56"/>
        <end position="77"/>
    </location>
</feature>
<feature type="transmembrane region" description="Helical" evidence="8">
    <location>
        <begin position="31"/>
        <end position="49"/>
    </location>
</feature>
<dbReference type="EMBL" id="MSFI01000006">
    <property type="protein sequence ID" value="OMP68058.1"/>
    <property type="molecule type" value="Genomic_DNA"/>
</dbReference>
<organism evidence="9 10">
    <name type="scientific">Domibacillus epiphyticus</name>
    <dbReference type="NCBI Taxonomy" id="1714355"/>
    <lineage>
        <taxon>Bacteria</taxon>
        <taxon>Bacillati</taxon>
        <taxon>Bacillota</taxon>
        <taxon>Bacilli</taxon>
        <taxon>Bacillales</taxon>
        <taxon>Bacillaceae</taxon>
        <taxon>Domibacillus</taxon>
    </lineage>
</organism>
<proteinExistence type="inferred from homology"/>
<dbReference type="PANTHER" id="PTHR30561">
    <property type="entry name" value="SMR FAMILY PROTON-DEPENDENT DRUG EFFLUX TRANSPORTER SUGE"/>
    <property type="match status" value="1"/>
</dbReference>
<comment type="similarity">
    <text evidence="7">Belongs to the drug/metabolite transporter (DMT) superfamily. Small multidrug resistance (SMR) (TC 2.A.7.1) family.</text>
</comment>
<accession>A0A1V2AAP0</accession>
<dbReference type="InterPro" id="IPR037185">
    <property type="entry name" value="EmrE-like"/>
</dbReference>
<sequence>MNRKWILVLFAGFFEVGWVAGLKHSNSFIEWILTFIAIAVSFGLLIYCSKQLPTTTVYAAFVGLGTAGTVILEMTLFDEPFSWVKILLIAVLLAGIIGLKVVTSEKDAATS</sequence>
<dbReference type="Gene3D" id="1.10.3730.20">
    <property type="match status" value="1"/>
</dbReference>
<protein>
    <submittedName>
        <fullName evidence="9">QacE family quaternary ammonium compound efflux SMR transporter</fullName>
    </submittedName>
</protein>
<keyword evidence="10" id="KW-1185">Reference proteome</keyword>
<evidence type="ECO:0000256" key="6">
    <source>
        <dbReference type="ARBA" id="ARBA00023136"/>
    </source>
</evidence>
<evidence type="ECO:0000256" key="3">
    <source>
        <dbReference type="ARBA" id="ARBA00022475"/>
    </source>
</evidence>
<dbReference type="InterPro" id="IPR045324">
    <property type="entry name" value="Small_multidrug_res"/>
</dbReference>
<dbReference type="GO" id="GO:0005886">
    <property type="term" value="C:plasma membrane"/>
    <property type="evidence" value="ECO:0007669"/>
    <property type="project" value="UniProtKB-SubCell"/>
</dbReference>
<dbReference type="InterPro" id="IPR000390">
    <property type="entry name" value="Small_drug/metabolite_transptr"/>
</dbReference>
<keyword evidence="5 8" id="KW-1133">Transmembrane helix</keyword>
<keyword evidence="4 7" id="KW-0812">Transmembrane</keyword>
<keyword evidence="2" id="KW-0813">Transport</keyword>
<dbReference type="SUPFAM" id="SSF103481">
    <property type="entry name" value="Multidrug resistance efflux transporter EmrE"/>
    <property type="match status" value="1"/>
</dbReference>
<reference evidence="9 10" key="1">
    <citation type="submission" date="2016-12" db="EMBL/GenBank/DDBJ databases">
        <title>Domibacillus sp. SAB 38T whole genome sequencing.</title>
        <authorList>
            <person name="Verma A."/>
            <person name="Ojha A.K."/>
            <person name="Krishnamurthi S."/>
        </authorList>
    </citation>
    <scope>NUCLEOTIDE SEQUENCE [LARGE SCALE GENOMIC DNA]</scope>
    <source>
        <strain evidence="9 10">SAB 38</strain>
    </source>
</reference>
<evidence type="ECO:0000313" key="10">
    <source>
        <dbReference type="Proteomes" id="UP000188613"/>
    </source>
</evidence>
<comment type="subcellular location">
    <subcellularLocation>
        <location evidence="1 7">Cell membrane</location>
        <topology evidence="1 7">Multi-pass membrane protein</topology>
    </subcellularLocation>
</comment>
<dbReference type="Proteomes" id="UP000188613">
    <property type="component" value="Unassembled WGS sequence"/>
</dbReference>
<dbReference type="FunFam" id="1.10.3730.20:FF:000001">
    <property type="entry name" value="Quaternary ammonium compound resistance transporter SugE"/>
    <property type="match status" value="1"/>
</dbReference>
<evidence type="ECO:0000256" key="7">
    <source>
        <dbReference type="RuleBase" id="RU003942"/>
    </source>
</evidence>
<keyword evidence="6 8" id="KW-0472">Membrane</keyword>
<keyword evidence="3" id="KW-1003">Cell membrane</keyword>
<evidence type="ECO:0000256" key="5">
    <source>
        <dbReference type="ARBA" id="ARBA00022989"/>
    </source>
</evidence>
<name>A0A1V2AAP0_9BACI</name>
<comment type="caution">
    <text evidence="9">The sequence shown here is derived from an EMBL/GenBank/DDBJ whole genome shotgun (WGS) entry which is preliminary data.</text>
</comment>
<evidence type="ECO:0000313" key="9">
    <source>
        <dbReference type="EMBL" id="OMP68058.1"/>
    </source>
</evidence>
<dbReference type="AlphaFoldDB" id="A0A1V2AAP0"/>
<dbReference type="Pfam" id="PF00893">
    <property type="entry name" value="Multi_Drug_Res"/>
    <property type="match status" value="1"/>
</dbReference>
<dbReference type="GO" id="GO:0022857">
    <property type="term" value="F:transmembrane transporter activity"/>
    <property type="evidence" value="ECO:0007669"/>
    <property type="project" value="InterPro"/>
</dbReference>
<dbReference type="OrthoDB" id="2168659at2"/>
<evidence type="ECO:0000256" key="8">
    <source>
        <dbReference type="SAM" id="Phobius"/>
    </source>
</evidence>
<evidence type="ECO:0000256" key="1">
    <source>
        <dbReference type="ARBA" id="ARBA00004651"/>
    </source>
</evidence>
<dbReference type="PANTHER" id="PTHR30561:SF7">
    <property type="entry name" value="GUANIDINIUM EFFLUX SYSTEM SUBUNIT GDNC-RELATED"/>
    <property type="match status" value="1"/>
</dbReference>
<feature type="transmembrane region" description="Helical" evidence="8">
    <location>
        <begin position="83"/>
        <end position="102"/>
    </location>
</feature>
<dbReference type="RefSeq" id="WP_076764128.1">
    <property type="nucleotide sequence ID" value="NZ_MSFI01000006.1"/>
</dbReference>
<evidence type="ECO:0000256" key="4">
    <source>
        <dbReference type="ARBA" id="ARBA00022692"/>
    </source>
</evidence>
<dbReference type="STRING" id="1714355.BTO28_03655"/>